<sequence length="119" mass="13606">MNNWSVDTTEHFAAWLKAQDDEMIEDVLASLEVLKIFGPHLGRPDVDTIIGSQYANMKELRVQSNGRPVRAFFAFDPRRKGIVLCAGDKTGINQKRFYRSMIKLADQEYSKHLRGIIHA</sequence>
<protein>
    <submittedName>
        <fullName evidence="1">Diaminopimelate decarboxylase</fullName>
    </submittedName>
</protein>
<accession>A0ABX0RV09</accession>
<dbReference type="Pfam" id="PF05973">
    <property type="entry name" value="Gp49"/>
    <property type="match status" value="1"/>
</dbReference>
<dbReference type="InterPro" id="IPR009241">
    <property type="entry name" value="HigB-like"/>
</dbReference>
<name>A0ABX0RV09_9GAMM</name>
<evidence type="ECO:0000313" key="1">
    <source>
        <dbReference type="EMBL" id="NIG19644.1"/>
    </source>
</evidence>
<dbReference type="Proteomes" id="UP001515780">
    <property type="component" value="Unassembled WGS sequence"/>
</dbReference>
<reference evidence="1 2" key="1">
    <citation type="journal article" date="2019" name="bioRxiv">
        <title>Bacteria contribute to plant secondary compound degradation in a generalist herbivore system.</title>
        <authorList>
            <person name="Francoeur C.B."/>
            <person name="Khadempour L."/>
            <person name="Moreira-Soto R.D."/>
            <person name="Gotting K."/>
            <person name="Book A.J."/>
            <person name="Pinto-Tomas A.A."/>
            <person name="Keefover-Ring K."/>
            <person name="Currie C.R."/>
        </authorList>
    </citation>
    <scope>NUCLEOTIDE SEQUENCE [LARGE SCALE GENOMIC DNA]</scope>
    <source>
        <strain evidence="1">Al-1710</strain>
    </source>
</reference>
<comment type="caution">
    <text evidence="1">The sequence shown here is derived from an EMBL/GenBank/DDBJ whole genome shotgun (WGS) entry which is preliminary data.</text>
</comment>
<dbReference type="RefSeq" id="WP_034826694.1">
    <property type="nucleotide sequence ID" value="NZ_VWXC01000009.1"/>
</dbReference>
<dbReference type="EMBL" id="VWXC01000009">
    <property type="protein sequence ID" value="NIG19644.1"/>
    <property type="molecule type" value="Genomic_DNA"/>
</dbReference>
<evidence type="ECO:0000313" key="2">
    <source>
        <dbReference type="Proteomes" id="UP001515780"/>
    </source>
</evidence>
<proteinExistence type="predicted"/>
<gene>
    <name evidence="1" type="ORF">F3J37_13295</name>
</gene>
<organism evidence="1 2">
    <name type="scientific">Candidatus Pantoea communis</name>
    <dbReference type="NCBI Taxonomy" id="2608354"/>
    <lineage>
        <taxon>Bacteria</taxon>
        <taxon>Pseudomonadati</taxon>
        <taxon>Pseudomonadota</taxon>
        <taxon>Gammaproteobacteria</taxon>
        <taxon>Enterobacterales</taxon>
        <taxon>Erwiniaceae</taxon>
        <taxon>Pantoea</taxon>
    </lineage>
</organism>
<keyword evidence="2" id="KW-1185">Reference proteome</keyword>